<evidence type="ECO:0000313" key="4">
    <source>
        <dbReference type="Proteomes" id="UP000225706"/>
    </source>
</evidence>
<feature type="region of interest" description="Disordered" evidence="2">
    <location>
        <begin position="722"/>
        <end position="764"/>
    </location>
</feature>
<sequence>MDRKREILDYICDERLDLLEELKAKKIKLQETVACLPEQQDLSSVMENYRSVVESVENMLRGLDELEEKVKSTLLRGSKLYEREHRTDFISVPLLEQYDLVIHELRTENEHLESLMTEQHHELIKARAEAFQLREELTLLRNEVAQSRLPVDRTKNSFEFNSSKKKFWECDKASRSQKRKKIRELMLNAVEKLPTEFTPVEIKFNVHGQELTIPLANTACNMEHSSDDAYTTEVVRRILAAKDQGLVSDRAYHELRMALPEDIRHLIPPLSALIQERRDQNKTINTIPIIQAKNGDGSCRSIREVLEYLLGIEDVREAIKRGGRTVRLRFAADGWRTSKWIDTVMAVFNILAEERHSFEYQYTLALYNGKEDYEELKECLGETFKEIETVKSEGLEIDGEHFDVEWYCCSDWKFLALVYGLNAACSKFFCIWCFCTKDKINDLDVEEWPIERDVADCERLAKKSTTDGRKGCKQPPLLKIPFQFVVVDTLHMFLRIMGRLFHQVIEAVVNKECEEVLTAEMATIKEEFKFFEEFNQLAEKYERKWTALDGKQLQIVLEKVDIMRVKEAVGDMDAEGVSELWRGFKTLMRALQVEEDHPDYIHPNNFQGHARDWGKLFMELFHDDDLTPYIHGDISLIVYVLILEMHANHHSNRNSICLSCPPVHPNAWHIDKLQLPPSVKKKNHWQSQTFYRGSQKGGRNSKVMEQETRQLFAWCNKLKRKKRAYHRVSESPETEEDSSSEDEALQCHPEGSISIYHHEEAEEG</sequence>
<feature type="compositionally biased region" description="Acidic residues" evidence="2">
    <location>
        <begin position="732"/>
        <end position="744"/>
    </location>
</feature>
<keyword evidence="1" id="KW-0175">Coiled coil</keyword>
<comment type="caution">
    <text evidence="3">The sequence shown here is derived from an EMBL/GenBank/DDBJ whole genome shotgun (WGS) entry which is preliminary data.</text>
</comment>
<dbReference type="Proteomes" id="UP000225706">
    <property type="component" value="Unassembled WGS sequence"/>
</dbReference>
<dbReference type="PANTHER" id="PTHR31424:SF5">
    <property type="entry name" value="APPLE DOMAIN-CONTAINING PROTEIN"/>
    <property type="match status" value="1"/>
</dbReference>
<gene>
    <name evidence="3" type="ORF">AWC38_SpisGene13962</name>
</gene>
<dbReference type="OrthoDB" id="5989905at2759"/>
<dbReference type="PANTHER" id="PTHR31424">
    <property type="entry name" value="PROTEIN CBG23806"/>
    <property type="match status" value="1"/>
</dbReference>
<dbReference type="AlphaFoldDB" id="A0A2B4RYZ7"/>
<accession>A0A2B4RYZ7</accession>
<reference evidence="4" key="1">
    <citation type="journal article" date="2017" name="bioRxiv">
        <title>Comparative analysis of the genomes of Stylophora pistillata and Acropora digitifera provides evidence for extensive differences between species of corals.</title>
        <authorList>
            <person name="Voolstra C.R."/>
            <person name="Li Y."/>
            <person name="Liew Y.J."/>
            <person name="Baumgarten S."/>
            <person name="Zoccola D."/>
            <person name="Flot J.-F."/>
            <person name="Tambutte S."/>
            <person name="Allemand D."/>
            <person name="Aranda M."/>
        </authorList>
    </citation>
    <scope>NUCLEOTIDE SEQUENCE [LARGE SCALE GENOMIC DNA]</scope>
</reference>
<organism evidence="3 4">
    <name type="scientific">Stylophora pistillata</name>
    <name type="common">Smooth cauliflower coral</name>
    <dbReference type="NCBI Taxonomy" id="50429"/>
    <lineage>
        <taxon>Eukaryota</taxon>
        <taxon>Metazoa</taxon>
        <taxon>Cnidaria</taxon>
        <taxon>Anthozoa</taxon>
        <taxon>Hexacorallia</taxon>
        <taxon>Scleractinia</taxon>
        <taxon>Astrocoeniina</taxon>
        <taxon>Pocilloporidae</taxon>
        <taxon>Stylophora</taxon>
    </lineage>
</organism>
<evidence type="ECO:0000256" key="2">
    <source>
        <dbReference type="SAM" id="MobiDB-lite"/>
    </source>
</evidence>
<evidence type="ECO:0000256" key="1">
    <source>
        <dbReference type="SAM" id="Coils"/>
    </source>
</evidence>
<protein>
    <submittedName>
        <fullName evidence="3">Uncharacterized protein</fullName>
    </submittedName>
</protein>
<proteinExistence type="predicted"/>
<dbReference type="EMBL" id="LSMT01000273">
    <property type="protein sequence ID" value="PFX21548.1"/>
    <property type="molecule type" value="Genomic_DNA"/>
</dbReference>
<feature type="coiled-coil region" evidence="1">
    <location>
        <begin position="56"/>
        <end position="143"/>
    </location>
</feature>
<name>A0A2B4RYZ7_STYPI</name>
<evidence type="ECO:0000313" key="3">
    <source>
        <dbReference type="EMBL" id="PFX21548.1"/>
    </source>
</evidence>
<keyword evidence="4" id="KW-1185">Reference proteome</keyword>